<dbReference type="Pfam" id="PF00905">
    <property type="entry name" value="Transpeptidase"/>
    <property type="match status" value="1"/>
</dbReference>
<keyword evidence="16" id="KW-0812">Transmembrane</keyword>
<protein>
    <submittedName>
        <fullName evidence="19">Uncharacterized protein</fullName>
    </submittedName>
</protein>
<gene>
    <name evidence="19" type="ORF">KDK_16850</name>
</gene>
<dbReference type="Proteomes" id="UP000287188">
    <property type="component" value="Unassembled WGS sequence"/>
</dbReference>
<dbReference type="GO" id="GO:0071555">
    <property type="term" value="P:cell wall organization"/>
    <property type="evidence" value="ECO:0007669"/>
    <property type="project" value="UniProtKB-KW"/>
</dbReference>
<evidence type="ECO:0000256" key="7">
    <source>
        <dbReference type="ARBA" id="ARBA00022801"/>
    </source>
</evidence>
<evidence type="ECO:0000256" key="13">
    <source>
        <dbReference type="ARBA" id="ARBA00034000"/>
    </source>
</evidence>
<evidence type="ECO:0000256" key="11">
    <source>
        <dbReference type="ARBA" id="ARBA00023268"/>
    </source>
</evidence>
<keyword evidence="12" id="KW-0961">Cell wall biogenesis/degradation</keyword>
<keyword evidence="2" id="KW-1003">Cell membrane</keyword>
<dbReference type="PANTHER" id="PTHR32282:SF11">
    <property type="entry name" value="PENICILLIN-BINDING PROTEIN 1B"/>
    <property type="match status" value="1"/>
</dbReference>
<evidence type="ECO:0000256" key="12">
    <source>
        <dbReference type="ARBA" id="ARBA00023316"/>
    </source>
</evidence>
<dbReference type="GO" id="GO:0008955">
    <property type="term" value="F:peptidoglycan glycosyltransferase activity"/>
    <property type="evidence" value="ECO:0007669"/>
    <property type="project" value="UniProtKB-EC"/>
</dbReference>
<comment type="catalytic activity">
    <reaction evidence="14">
        <text>[GlcNAc-(1-&gt;4)-Mur2Ac(oyl-L-Ala-gamma-D-Glu-L-Lys-D-Ala-D-Ala)](n)-di-trans,octa-cis-undecaprenyl diphosphate + beta-D-GlcNAc-(1-&gt;4)-Mur2Ac(oyl-L-Ala-gamma-D-Glu-L-Lys-D-Ala-D-Ala)-di-trans,octa-cis-undecaprenyl diphosphate = [GlcNAc-(1-&gt;4)-Mur2Ac(oyl-L-Ala-gamma-D-Glu-L-Lys-D-Ala-D-Ala)](n+1)-di-trans,octa-cis-undecaprenyl diphosphate + di-trans,octa-cis-undecaprenyl diphosphate + H(+)</text>
        <dbReference type="Rhea" id="RHEA:23708"/>
        <dbReference type="Rhea" id="RHEA-COMP:9602"/>
        <dbReference type="Rhea" id="RHEA-COMP:9603"/>
        <dbReference type="ChEBI" id="CHEBI:15378"/>
        <dbReference type="ChEBI" id="CHEBI:58405"/>
        <dbReference type="ChEBI" id="CHEBI:60033"/>
        <dbReference type="ChEBI" id="CHEBI:78435"/>
        <dbReference type="EC" id="2.4.99.28"/>
    </reaction>
</comment>
<dbReference type="PANTHER" id="PTHR32282">
    <property type="entry name" value="BINDING PROTEIN TRANSPEPTIDASE, PUTATIVE-RELATED"/>
    <property type="match status" value="1"/>
</dbReference>
<evidence type="ECO:0000256" key="16">
    <source>
        <dbReference type="SAM" id="Phobius"/>
    </source>
</evidence>
<keyword evidence="16" id="KW-1133">Transmembrane helix</keyword>
<keyword evidence="7" id="KW-0378">Hydrolase</keyword>
<feature type="region of interest" description="Disordered" evidence="15">
    <location>
        <begin position="1"/>
        <end position="97"/>
    </location>
</feature>
<keyword evidence="5" id="KW-0328">Glycosyltransferase</keyword>
<evidence type="ECO:0000259" key="17">
    <source>
        <dbReference type="Pfam" id="PF00905"/>
    </source>
</evidence>
<feature type="compositionally biased region" description="Polar residues" evidence="15">
    <location>
        <begin position="1"/>
        <end position="11"/>
    </location>
</feature>
<dbReference type="InterPro" id="IPR023346">
    <property type="entry name" value="Lysozyme-like_dom_sf"/>
</dbReference>
<keyword evidence="9" id="KW-0573">Peptidoglycan synthesis</keyword>
<dbReference type="EMBL" id="BIFS01000001">
    <property type="protein sequence ID" value="GCE17885.1"/>
    <property type="molecule type" value="Genomic_DNA"/>
</dbReference>
<dbReference type="InterPro" id="IPR036950">
    <property type="entry name" value="PBP_transglycosylase"/>
</dbReference>
<dbReference type="InterPro" id="IPR001460">
    <property type="entry name" value="PCN-bd_Tpept"/>
</dbReference>
<dbReference type="GO" id="GO:0008658">
    <property type="term" value="F:penicillin binding"/>
    <property type="evidence" value="ECO:0007669"/>
    <property type="project" value="InterPro"/>
</dbReference>
<comment type="caution">
    <text evidence="19">The sequence shown here is derived from an EMBL/GenBank/DDBJ whole genome shotgun (WGS) entry which is preliminary data.</text>
</comment>
<evidence type="ECO:0000256" key="14">
    <source>
        <dbReference type="ARBA" id="ARBA00049902"/>
    </source>
</evidence>
<evidence type="ECO:0000256" key="1">
    <source>
        <dbReference type="ARBA" id="ARBA00004236"/>
    </source>
</evidence>
<dbReference type="AlphaFoldDB" id="A0A402AFM7"/>
<dbReference type="Gene3D" id="1.10.3810.10">
    <property type="entry name" value="Biosynthetic peptidoglycan transglycosylase-like"/>
    <property type="match status" value="1"/>
</dbReference>
<dbReference type="OrthoDB" id="9766909at2"/>
<evidence type="ECO:0000256" key="6">
    <source>
        <dbReference type="ARBA" id="ARBA00022679"/>
    </source>
</evidence>
<feature type="compositionally biased region" description="Polar residues" evidence="15">
    <location>
        <begin position="63"/>
        <end position="97"/>
    </location>
</feature>
<evidence type="ECO:0000256" key="9">
    <source>
        <dbReference type="ARBA" id="ARBA00022984"/>
    </source>
</evidence>
<dbReference type="GO" id="GO:0030288">
    <property type="term" value="C:outer membrane-bounded periplasmic space"/>
    <property type="evidence" value="ECO:0007669"/>
    <property type="project" value="TreeGrafter"/>
</dbReference>
<proteinExistence type="predicted"/>
<dbReference type="Pfam" id="PF00912">
    <property type="entry name" value="Transgly"/>
    <property type="match status" value="1"/>
</dbReference>
<evidence type="ECO:0000256" key="3">
    <source>
        <dbReference type="ARBA" id="ARBA00022645"/>
    </source>
</evidence>
<feature type="domain" description="Penicillin-binding protein transpeptidase" evidence="17">
    <location>
        <begin position="567"/>
        <end position="857"/>
    </location>
</feature>
<keyword evidence="11" id="KW-0511">Multifunctional enzyme</keyword>
<keyword evidence="3" id="KW-0121">Carboxypeptidase</keyword>
<keyword evidence="10 16" id="KW-0472">Membrane</keyword>
<evidence type="ECO:0000256" key="8">
    <source>
        <dbReference type="ARBA" id="ARBA00022960"/>
    </source>
</evidence>
<dbReference type="GO" id="GO:0005886">
    <property type="term" value="C:plasma membrane"/>
    <property type="evidence" value="ECO:0007669"/>
    <property type="project" value="UniProtKB-SubCell"/>
</dbReference>
<keyword evidence="8" id="KW-0133">Cell shape</keyword>
<dbReference type="RefSeq" id="WP_126549500.1">
    <property type="nucleotide sequence ID" value="NZ_BIFS01000001.1"/>
</dbReference>
<keyword evidence="4" id="KW-0645">Protease</keyword>
<dbReference type="GO" id="GO:0009002">
    <property type="term" value="F:serine-type D-Ala-D-Ala carboxypeptidase activity"/>
    <property type="evidence" value="ECO:0007669"/>
    <property type="project" value="UniProtKB-EC"/>
</dbReference>
<dbReference type="Gene3D" id="3.40.710.10">
    <property type="entry name" value="DD-peptidase/beta-lactamase superfamily"/>
    <property type="match status" value="1"/>
</dbReference>
<dbReference type="GO" id="GO:0009252">
    <property type="term" value="P:peptidoglycan biosynthetic process"/>
    <property type="evidence" value="ECO:0007669"/>
    <property type="project" value="UniProtKB-KW"/>
</dbReference>
<dbReference type="GO" id="GO:0008360">
    <property type="term" value="P:regulation of cell shape"/>
    <property type="evidence" value="ECO:0007669"/>
    <property type="project" value="UniProtKB-KW"/>
</dbReference>
<organism evidence="19 20">
    <name type="scientific">Dictyobacter kobayashii</name>
    <dbReference type="NCBI Taxonomy" id="2014872"/>
    <lineage>
        <taxon>Bacteria</taxon>
        <taxon>Bacillati</taxon>
        <taxon>Chloroflexota</taxon>
        <taxon>Ktedonobacteria</taxon>
        <taxon>Ktedonobacterales</taxon>
        <taxon>Dictyobacteraceae</taxon>
        <taxon>Dictyobacter</taxon>
    </lineage>
</organism>
<evidence type="ECO:0000256" key="4">
    <source>
        <dbReference type="ARBA" id="ARBA00022670"/>
    </source>
</evidence>
<dbReference type="SUPFAM" id="SSF56601">
    <property type="entry name" value="beta-lactamase/transpeptidase-like"/>
    <property type="match status" value="1"/>
</dbReference>
<feature type="region of interest" description="Disordered" evidence="15">
    <location>
        <begin position="149"/>
        <end position="169"/>
    </location>
</feature>
<dbReference type="InterPro" id="IPR001264">
    <property type="entry name" value="Glyco_trans_51"/>
</dbReference>
<accession>A0A402AFM7</accession>
<feature type="compositionally biased region" description="Polar residues" evidence="15">
    <location>
        <begin position="30"/>
        <end position="53"/>
    </location>
</feature>
<evidence type="ECO:0000256" key="15">
    <source>
        <dbReference type="SAM" id="MobiDB-lite"/>
    </source>
</evidence>
<feature type="transmembrane region" description="Helical" evidence="16">
    <location>
        <begin position="194"/>
        <end position="218"/>
    </location>
</feature>
<name>A0A402AFM7_9CHLR</name>
<keyword evidence="20" id="KW-1185">Reference proteome</keyword>
<evidence type="ECO:0000256" key="5">
    <source>
        <dbReference type="ARBA" id="ARBA00022676"/>
    </source>
</evidence>
<dbReference type="GO" id="GO:0006508">
    <property type="term" value="P:proteolysis"/>
    <property type="evidence" value="ECO:0007669"/>
    <property type="project" value="UniProtKB-KW"/>
</dbReference>
<evidence type="ECO:0000313" key="19">
    <source>
        <dbReference type="EMBL" id="GCE17885.1"/>
    </source>
</evidence>
<comment type="catalytic activity">
    <reaction evidence="13">
        <text>Preferential cleavage: (Ac)2-L-Lys-D-Ala-|-D-Ala. Also transpeptidation of peptidyl-alanyl moieties that are N-acyl substituents of D-alanine.</text>
        <dbReference type="EC" id="3.4.16.4"/>
    </reaction>
</comment>
<feature type="domain" description="Glycosyl transferase family 51" evidence="18">
    <location>
        <begin position="260"/>
        <end position="449"/>
    </location>
</feature>
<evidence type="ECO:0000313" key="20">
    <source>
        <dbReference type="Proteomes" id="UP000287188"/>
    </source>
</evidence>
<reference evidence="20" key="1">
    <citation type="submission" date="2018-12" db="EMBL/GenBank/DDBJ databases">
        <title>Tengunoibacter tsumagoiensis gen. nov., sp. nov., Dictyobacter kobayashii sp. nov., D. alpinus sp. nov., and D. joshuensis sp. nov. and description of Dictyobacteraceae fam. nov. within the order Ktedonobacterales isolated from Tengu-no-mugimeshi.</title>
        <authorList>
            <person name="Wang C.M."/>
            <person name="Zheng Y."/>
            <person name="Sakai Y."/>
            <person name="Toyoda A."/>
            <person name="Minakuchi Y."/>
            <person name="Abe K."/>
            <person name="Yokota A."/>
            <person name="Yabe S."/>
        </authorList>
    </citation>
    <scope>NUCLEOTIDE SEQUENCE [LARGE SCALE GENOMIC DNA]</scope>
    <source>
        <strain evidence="20">Uno11</strain>
    </source>
</reference>
<comment type="subcellular location">
    <subcellularLocation>
        <location evidence="1">Cell membrane</location>
    </subcellularLocation>
</comment>
<dbReference type="SUPFAM" id="SSF53955">
    <property type="entry name" value="Lysozyme-like"/>
    <property type="match status" value="1"/>
</dbReference>
<keyword evidence="6" id="KW-0808">Transferase</keyword>
<dbReference type="InterPro" id="IPR012338">
    <property type="entry name" value="Beta-lactam/transpept-like"/>
</dbReference>
<sequence length="951" mass="104931">MSNNLDQQADSHQPRIEDSTPPKTGGLLSNYRQQQQASISQSGLEPVQSSPLTPGQFGPPSLPGSSEKGSTSLPTASSPRSRGQLQLPVSSMGVSASTVPGRGLLLRSPGLLANTVNMVRHWSGKVAAVAGHRVQPPAPFMERYHSPSPAEAATVERQMPRPQRKTPWRRSRTLRIAMQMKQRRARWQRAPRHLWMAMLMAITSVLGLIFITGGAYSYGYYEQQLPRVDELANAHIAQSTRIYDRNNVLLFEAYDQNSRQDGRRTAIRYEDVPRVMQDAMVAIEDKTFWTNAGIEPAAIIRAAARQYGGASTLTQQVIKNLSNKREYALERKITEAAMAVGLTQQYPKSKILEMYFNIAPFGSQTYGVEVAAEDYFGLQPTCRTNQKCIPGIAKLNYNQATGKNDPLLGLARASLLAGMPNQPGYNDPTTGPDAKQRAIARQWLVLQQMMEQHIFVDGLGLITPTIIKKAQRLMIHTNFRSYARTKRAPHFVDWVINQVSTALGNGDIATGYEVFQKAGLNIRTTIDVNLQDYVERAVKRHIDQPEYQKLRGYYATLSSYNNLHSAAVVVMDAKTGEILAMNGSADYNSLDPRVGGQFNAAINTRPPGSTFKPFEYATAFQMGWNPGIVLTDNRTYFPNGAAPGTPMPHTDKDALSKHSTIYAPYDYGHTYTNQPVTLRIGTANSYNIPAIKTMQFASANQVLATTRRLGITTQANTGLAWALGSKDISPLQMVDAYQTFANQGVRIPPQSVLDIWDNYGHNLYHYDGATPPAGRVFSPQVAYMMTSVLSDEPSRAYEFGSDHDLSFADMDANCAYSRFACSRQVAAKTGTTDDFRDNWTIGYTPDVVVGVWVGNANNEKMNDVIGITGAGPIWHSVMERVLDHCNQYAPHTNAFASADQIACGPDYHFRFSAHPQWTFPVPAGLELVNPSAFTALPGNGQADWVLSSQLP</sequence>
<evidence type="ECO:0000259" key="18">
    <source>
        <dbReference type="Pfam" id="PF00912"/>
    </source>
</evidence>
<evidence type="ECO:0000256" key="2">
    <source>
        <dbReference type="ARBA" id="ARBA00022475"/>
    </source>
</evidence>
<dbReference type="InterPro" id="IPR050396">
    <property type="entry name" value="Glycosyltr_51/Transpeptidase"/>
</dbReference>
<evidence type="ECO:0000256" key="10">
    <source>
        <dbReference type="ARBA" id="ARBA00023136"/>
    </source>
</evidence>